<feature type="transmembrane region" description="Helical" evidence="2">
    <location>
        <begin position="459"/>
        <end position="487"/>
    </location>
</feature>
<feature type="transmembrane region" description="Helical" evidence="2">
    <location>
        <begin position="195"/>
        <end position="220"/>
    </location>
</feature>
<evidence type="ECO:0000256" key="1">
    <source>
        <dbReference type="SAM" id="MobiDB-lite"/>
    </source>
</evidence>
<feature type="transmembrane region" description="Helical" evidence="2">
    <location>
        <begin position="163"/>
        <end position="183"/>
    </location>
</feature>
<protein>
    <submittedName>
        <fullName evidence="3">Sodium:proline symporter</fullName>
    </submittedName>
</protein>
<feature type="transmembrane region" description="Helical" evidence="2">
    <location>
        <begin position="91"/>
        <end position="119"/>
    </location>
</feature>
<feature type="transmembrane region" description="Helical" evidence="2">
    <location>
        <begin position="386"/>
        <end position="406"/>
    </location>
</feature>
<feature type="transmembrane region" description="Helical" evidence="2">
    <location>
        <begin position="262"/>
        <end position="286"/>
    </location>
</feature>
<proteinExistence type="predicted"/>
<keyword evidence="2" id="KW-0812">Transmembrane</keyword>
<feature type="transmembrane region" description="Helical" evidence="2">
    <location>
        <begin position="232"/>
        <end position="250"/>
    </location>
</feature>
<evidence type="ECO:0000256" key="2">
    <source>
        <dbReference type="SAM" id="Phobius"/>
    </source>
</evidence>
<dbReference type="EMBL" id="LHPF02000008">
    <property type="protein sequence ID" value="PSC73068.1"/>
    <property type="molecule type" value="Genomic_DNA"/>
</dbReference>
<accession>A0A2P6VG68</accession>
<reference evidence="3 4" key="1">
    <citation type="journal article" date="2018" name="Plant J.">
        <title>Genome sequences of Chlorella sorokiniana UTEX 1602 and Micractinium conductrix SAG 241.80: implications to maltose excretion by a green alga.</title>
        <authorList>
            <person name="Arriola M.B."/>
            <person name="Velmurugan N."/>
            <person name="Zhang Y."/>
            <person name="Plunkett M.H."/>
            <person name="Hondzo H."/>
            <person name="Barney B.M."/>
        </authorList>
    </citation>
    <scope>NUCLEOTIDE SEQUENCE [LARGE SCALE GENOMIC DNA]</scope>
    <source>
        <strain evidence="3 4">SAG 241.80</strain>
    </source>
</reference>
<evidence type="ECO:0000313" key="3">
    <source>
        <dbReference type="EMBL" id="PSC73068.1"/>
    </source>
</evidence>
<sequence>MTAANRPRSGRIHPDGGSPPPEEAVGTKAAVARALTRVPTVVRRGFVQKSLREHAEEQERAKGLHLPDDEYAAWLAGCARREGREGTVDNLGFYLHMIAPMLCIALMYFTVFSLMAWAVPNHLCNTVAKENSASSFGFQNCINNDLGQEGDYSTRTGSKVFWLLYWTMISGWATGFNFYVVWVMMGKAYTNRERLYGLVISLMSMSVLPVLGPVYGYSFMHVSAAASQSSRWYLLNAFGGFGIVSYRMLIPLMVTGRAGDSLGGMGLTITRVIVHPAVWGLMSMWFRFVLRHIGYIHTPMRAIVFLAWPYLYNQMYGRFLLLQLDSVGSVLVMNLIFACFDLAGKLSDRASDSLLLKLLYGERGRDALTALRDTDDRHMTEVFTSWTFEMSSIFAASAILSFGGVASSPGVGPDHKMIWYNAGAQAATTLVFGFLGLVLEGKFHEYDWRKSWPKEIWKIVLLFVPIAFIGGTWLIGELLLIFCPVYYPDQDRVLLEQCDKPSLFQAGAA</sequence>
<evidence type="ECO:0000313" key="4">
    <source>
        <dbReference type="Proteomes" id="UP000239649"/>
    </source>
</evidence>
<comment type="caution">
    <text evidence="3">The sequence shown here is derived from an EMBL/GenBank/DDBJ whole genome shotgun (WGS) entry which is preliminary data.</text>
</comment>
<feature type="transmembrane region" description="Helical" evidence="2">
    <location>
        <begin position="292"/>
        <end position="312"/>
    </location>
</feature>
<keyword evidence="4" id="KW-1185">Reference proteome</keyword>
<gene>
    <name evidence="3" type="ORF">C2E20_3759</name>
</gene>
<name>A0A2P6VG68_9CHLO</name>
<dbReference type="AlphaFoldDB" id="A0A2P6VG68"/>
<keyword evidence="2" id="KW-1133">Transmembrane helix</keyword>
<organism evidence="3 4">
    <name type="scientific">Micractinium conductrix</name>
    <dbReference type="NCBI Taxonomy" id="554055"/>
    <lineage>
        <taxon>Eukaryota</taxon>
        <taxon>Viridiplantae</taxon>
        <taxon>Chlorophyta</taxon>
        <taxon>core chlorophytes</taxon>
        <taxon>Trebouxiophyceae</taxon>
        <taxon>Chlorellales</taxon>
        <taxon>Chlorellaceae</taxon>
        <taxon>Chlorella clade</taxon>
        <taxon>Micractinium</taxon>
    </lineage>
</organism>
<feature type="region of interest" description="Disordered" evidence="1">
    <location>
        <begin position="1"/>
        <end position="25"/>
    </location>
</feature>
<dbReference type="OrthoDB" id="513337at2759"/>
<dbReference type="Proteomes" id="UP000239649">
    <property type="component" value="Unassembled WGS sequence"/>
</dbReference>
<keyword evidence="2" id="KW-0472">Membrane</keyword>
<feature type="transmembrane region" description="Helical" evidence="2">
    <location>
        <begin position="418"/>
        <end position="439"/>
    </location>
</feature>